<comment type="caution">
    <text evidence="7">The sequence shown here is derived from an EMBL/GenBank/DDBJ whole genome shotgun (WGS) entry which is preliminary data.</text>
</comment>
<keyword evidence="2 6" id="KW-0862">Zinc</keyword>
<dbReference type="PANTHER" id="PTHR30111:SF1">
    <property type="entry name" value="33 KDA CHAPERONIN"/>
    <property type="match status" value="1"/>
</dbReference>
<accession>A0A9D1CTB5</accession>
<dbReference type="PANTHER" id="PTHR30111">
    <property type="entry name" value="33 KDA CHAPERONIN"/>
    <property type="match status" value="1"/>
</dbReference>
<evidence type="ECO:0000256" key="1">
    <source>
        <dbReference type="ARBA" id="ARBA00022490"/>
    </source>
</evidence>
<evidence type="ECO:0000256" key="5">
    <source>
        <dbReference type="ARBA" id="ARBA00023284"/>
    </source>
</evidence>
<dbReference type="GO" id="GO:0044183">
    <property type="term" value="F:protein folding chaperone"/>
    <property type="evidence" value="ECO:0007669"/>
    <property type="project" value="TreeGrafter"/>
</dbReference>
<protein>
    <recommendedName>
        <fullName evidence="6">33 kDa chaperonin</fullName>
    </recommendedName>
    <alternativeName>
        <fullName evidence="6">Heat shock protein 33 homolog</fullName>
        <shortName evidence="6">HSP33</shortName>
    </alternativeName>
</protein>
<organism evidence="7 8">
    <name type="scientific">Candidatus Scatavimonas merdigallinarum</name>
    <dbReference type="NCBI Taxonomy" id="2840914"/>
    <lineage>
        <taxon>Bacteria</taxon>
        <taxon>Bacillati</taxon>
        <taxon>Bacillota</taxon>
        <taxon>Clostridia</taxon>
        <taxon>Eubacteriales</taxon>
        <taxon>Oscillospiraceae</taxon>
        <taxon>Oscillospiraceae incertae sedis</taxon>
        <taxon>Candidatus Scatavimonas</taxon>
    </lineage>
</organism>
<sequence length="298" mass="32171">MEKDKIIRCITSDGTIMASALDSTNIVYTARKLHRTSQVATAALGRLITAASVMGAQLKQKKASITLRVNGGGPLGAVIAVADSKGNCRGYVENPACETQYYPNGKINVAQAVGKNGVLNVMRDYGQGDPYIGYTPLVSGEIAEDITQYYAASEQIPTVCALGVLLDKEDGNVLLAGGLLIQLLPAADDDVITRLEQNIATLEPMTTLLAKGMDALAICKTALAGFEVEVLDEMPVDYVCTCSREKVVNSIRLLSDDEIRSLADEKGYAKANCHFCNKNYRFTKAQLEEIIQNKNRKI</sequence>
<keyword evidence="4 6" id="KW-0143">Chaperone</keyword>
<evidence type="ECO:0000313" key="8">
    <source>
        <dbReference type="Proteomes" id="UP000886787"/>
    </source>
</evidence>
<dbReference type="EMBL" id="DVFW01000002">
    <property type="protein sequence ID" value="HIQ79702.1"/>
    <property type="molecule type" value="Genomic_DNA"/>
</dbReference>
<dbReference type="GO" id="GO:0042026">
    <property type="term" value="P:protein refolding"/>
    <property type="evidence" value="ECO:0007669"/>
    <property type="project" value="TreeGrafter"/>
</dbReference>
<feature type="disulfide bond" description="Redox-active" evidence="6">
    <location>
        <begin position="240"/>
        <end position="242"/>
    </location>
</feature>
<proteinExistence type="inferred from homology"/>
<dbReference type="InterPro" id="IPR016154">
    <property type="entry name" value="Heat_shock_Hsp33_C"/>
</dbReference>
<dbReference type="AlphaFoldDB" id="A0A9D1CTB5"/>
<dbReference type="GO" id="GO:0051082">
    <property type="term" value="F:unfolded protein binding"/>
    <property type="evidence" value="ECO:0007669"/>
    <property type="project" value="UniProtKB-UniRule"/>
</dbReference>
<gene>
    <name evidence="6 7" type="primary">hslO</name>
    <name evidence="7" type="ORF">IAD32_00255</name>
</gene>
<comment type="similarity">
    <text evidence="6">Belongs to the HSP33 family.</text>
</comment>
<comment type="PTM">
    <text evidence="6">Under oxidizing conditions two disulfide bonds are formed involving the reactive cysteines. Under reducing conditions zinc is bound to the reactive cysteines and the protein is inactive.</text>
</comment>
<dbReference type="GO" id="GO:0005737">
    <property type="term" value="C:cytoplasm"/>
    <property type="evidence" value="ECO:0007669"/>
    <property type="project" value="UniProtKB-SubCell"/>
</dbReference>
<dbReference type="SUPFAM" id="SSF118352">
    <property type="entry name" value="HSP33 redox switch-like"/>
    <property type="match status" value="1"/>
</dbReference>
<evidence type="ECO:0000313" key="7">
    <source>
        <dbReference type="EMBL" id="HIQ79702.1"/>
    </source>
</evidence>
<dbReference type="Pfam" id="PF01430">
    <property type="entry name" value="HSP33"/>
    <property type="match status" value="1"/>
</dbReference>
<evidence type="ECO:0000256" key="2">
    <source>
        <dbReference type="ARBA" id="ARBA00022833"/>
    </source>
</evidence>
<dbReference type="HAMAP" id="MF_00117">
    <property type="entry name" value="HslO"/>
    <property type="match status" value="1"/>
</dbReference>
<name>A0A9D1CTB5_9FIRM</name>
<keyword evidence="5 6" id="KW-0676">Redox-active center</keyword>
<dbReference type="CDD" id="cd00498">
    <property type="entry name" value="Hsp33"/>
    <property type="match status" value="1"/>
</dbReference>
<dbReference type="Proteomes" id="UP000886787">
    <property type="component" value="Unassembled WGS sequence"/>
</dbReference>
<keyword evidence="3 6" id="KW-1015">Disulfide bond</keyword>
<reference evidence="7" key="2">
    <citation type="journal article" date="2021" name="PeerJ">
        <title>Extensive microbial diversity within the chicken gut microbiome revealed by metagenomics and culture.</title>
        <authorList>
            <person name="Gilroy R."/>
            <person name="Ravi A."/>
            <person name="Getino M."/>
            <person name="Pursley I."/>
            <person name="Horton D.L."/>
            <person name="Alikhan N.F."/>
            <person name="Baker D."/>
            <person name="Gharbi K."/>
            <person name="Hall N."/>
            <person name="Watson M."/>
            <person name="Adriaenssens E.M."/>
            <person name="Foster-Nyarko E."/>
            <person name="Jarju S."/>
            <person name="Secka A."/>
            <person name="Antonio M."/>
            <person name="Oren A."/>
            <person name="Chaudhuri R.R."/>
            <person name="La Ragione R."/>
            <person name="Hildebrand F."/>
            <person name="Pallen M.J."/>
        </authorList>
    </citation>
    <scope>NUCLEOTIDE SEQUENCE</scope>
    <source>
        <strain evidence="7">ChiSjej1B19-3389</strain>
    </source>
</reference>
<comment type="subcellular location">
    <subcellularLocation>
        <location evidence="6">Cytoplasm</location>
    </subcellularLocation>
</comment>
<dbReference type="InterPro" id="IPR000397">
    <property type="entry name" value="Heat_shock_Hsp33"/>
</dbReference>
<dbReference type="Gene3D" id="3.55.30.10">
    <property type="entry name" value="Hsp33 domain"/>
    <property type="match status" value="1"/>
</dbReference>
<evidence type="ECO:0000256" key="4">
    <source>
        <dbReference type="ARBA" id="ARBA00023186"/>
    </source>
</evidence>
<comment type="function">
    <text evidence="6">Redox regulated molecular chaperone. Protects both thermally unfolding and oxidatively damaged proteins from irreversible aggregation. Plays an important role in the bacterial defense system toward oxidative stress.</text>
</comment>
<reference evidence="7" key="1">
    <citation type="submission" date="2020-10" db="EMBL/GenBank/DDBJ databases">
        <authorList>
            <person name="Gilroy R."/>
        </authorList>
    </citation>
    <scope>NUCLEOTIDE SEQUENCE</scope>
    <source>
        <strain evidence="7">ChiSjej1B19-3389</strain>
    </source>
</reference>
<evidence type="ECO:0000256" key="3">
    <source>
        <dbReference type="ARBA" id="ARBA00023157"/>
    </source>
</evidence>
<dbReference type="InterPro" id="IPR016153">
    <property type="entry name" value="Heat_shock_Hsp33_N"/>
</dbReference>
<feature type="disulfide bond" description="Redox-active" evidence="6">
    <location>
        <begin position="273"/>
        <end position="276"/>
    </location>
</feature>
<keyword evidence="1 6" id="KW-0963">Cytoplasm</keyword>
<dbReference type="NCBIfam" id="NF001033">
    <property type="entry name" value="PRK00114.1"/>
    <property type="match status" value="1"/>
</dbReference>
<dbReference type="Gene3D" id="3.90.1280.10">
    <property type="entry name" value="HSP33 redox switch-like"/>
    <property type="match status" value="1"/>
</dbReference>
<dbReference type="SUPFAM" id="SSF64397">
    <property type="entry name" value="Hsp33 domain"/>
    <property type="match status" value="1"/>
</dbReference>
<evidence type="ECO:0000256" key="6">
    <source>
        <dbReference type="HAMAP-Rule" id="MF_00117"/>
    </source>
</evidence>
<dbReference type="PIRSF" id="PIRSF005261">
    <property type="entry name" value="Heat_shock_Hsp33"/>
    <property type="match status" value="1"/>
</dbReference>